<accession>A0ABQ6K1E7</accession>
<dbReference type="InterPro" id="IPR036390">
    <property type="entry name" value="WH_DNA-bd_sf"/>
</dbReference>
<dbReference type="GO" id="GO:0016301">
    <property type="term" value="F:kinase activity"/>
    <property type="evidence" value="ECO:0007669"/>
    <property type="project" value="UniProtKB-KW"/>
</dbReference>
<dbReference type="Pfam" id="PF00480">
    <property type="entry name" value="ROK"/>
    <property type="match status" value="1"/>
</dbReference>
<dbReference type="PANTHER" id="PTHR18964:SF149">
    <property type="entry name" value="BIFUNCTIONAL UDP-N-ACETYLGLUCOSAMINE 2-EPIMERASE_N-ACETYLMANNOSAMINE KINASE"/>
    <property type="match status" value="1"/>
</dbReference>
<keyword evidence="2" id="KW-0418">Kinase</keyword>
<dbReference type="InterPro" id="IPR043129">
    <property type="entry name" value="ATPase_NBD"/>
</dbReference>
<keyword evidence="3" id="KW-1185">Reference proteome</keyword>
<dbReference type="InterPro" id="IPR000600">
    <property type="entry name" value="ROK"/>
</dbReference>
<protein>
    <submittedName>
        <fullName evidence="2">Sugar kinase</fullName>
    </submittedName>
</protein>
<dbReference type="PANTHER" id="PTHR18964">
    <property type="entry name" value="ROK (REPRESSOR, ORF, KINASE) FAMILY"/>
    <property type="match status" value="1"/>
</dbReference>
<gene>
    <name evidence="2" type="ORF">GCM10025881_12460</name>
</gene>
<evidence type="ECO:0000256" key="1">
    <source>
        <dbReference type="ARBA" id="ARBA00006479"/>
    </source>
</evidence>
<proteinExistence type="inferred from homology"/>
<comment type="similarity">
    <text evidence="1">Belongs to the ROK (NagC/XylR) family.</text>
</comment>
<evidence type="ECO:0000313" key="3">
    <source>
        <dbReference type="Proteomes" id="UP001157034"/>
    </source>
</evidence>
<evidence type="ECO:0000313" key="2">
    <source>
        <dbReference type="EMBL" id="GMA94422.1"/>
    </source>
</evidence>
<dbReference type="Gene3D" id="1.10.10.10">
    <property type="entry name" value="Winged helix-like DNA-binding domain superfamily/Winged helix DNA-binding domain"/>
    <property type="match status" value="1"/>
</dbReference>
<organism evidence="2 3">
    <name type="scientific">Pseudolysinimonas kribbensis</name>
    <dbReference type="NCBI Taxonomy" id="433641"/>
    <lineage>
        <taxon>Bacteria</taxon>
        <taxon>Bacillati</taxon>
        <taxon>Actinomycetota</taxon>
        <taxon>Actinomycetes</taxon>
        <taxon>Micrococcales</taxon>
        <taxon>Microbacteriaceae</taxon>
        <taxon>Pseudolysinimonas</taxon>
    </lineage>
</organism>
<dbReference type="Gene3D" id="3.30.420.40">
    <property type="match status" value="2"/>
</dbReference>
<dbReference type="InterPro" id="IPR036388">
    <property type="entry name" value="WH-like_DNA-bd_sf"/>
</dbReference>
<comment type="caution">
    <text evidence="2">The sequence shown here is derived from an EMBL/GenBank/DDBJ whole genome shotgun (WGS) entry which is preliminary data.</text>
</comment>
<dbReference type="SUPFAM" id="SSF46785">
    <property type="entry name" value="Winged helix' DNA-binding domain"/>
    <property type="match status" value="1"/>
</dbReference>
<dbReference type="EMBL" id="BSVB01000001">
    <property type="protein sequence ID" value="GMA94422.1"/>
    <property type="molecule type" value="Genomic_DNA"/>
</dbReference>
<keyword evidence="2" id="KW-0808">Transferase</keyword>
<dbReference type="SUPFAM" id="SSF53067">
    <property type="entry name" value="Actin-like ATPase domain"/>
    <property type="match status" value="1"/>
</dbReference>
<dbReference type="Proteomes" id="UP001157034">
    <property type="component" value="Unassembled WGS sequence"/>
</dbReference>
<dbReference type="RefSeq" id="WP_348534896.1">
    <property type="nucleotide sequence ID" value="NZ_BSVB01000001.1"/>
</dbReference>
<name>A0ABQ6K1E7_9MICO</name>
<sequence>MASGASGLDDVRRGNLAAVLRLVHREGPVPRAWITAQTGLNRSTVGGLVSDLAARGLVREAAPEATNRVGRPSPVVAADPRLVVVAVNPEVDAITTAVVGLGARVEAHERHELGHVPTPEETAALAARVVAGIPGRRVAGVGLAVPGLVSEADGVVRWAPHLGWTDAPLRDLVERATARPVAVGNDATLGALAEHLFGAGRGVDDLLYLNGGASGIGGGIIVGGAPLGGHGGFAGELGQSPAGFVDPADRTSARGVLEEEVGRDGLLAALGLPSATEPELAAALLATDRADIRDELARQRRVLAASLATAVNVLDPELIVLGGIWRPCSSRIPTACAGTSRSSPCRSRPAGCGSRPPGSAMTGCWSALRSTPSVPCSPIPPP</sequence>
<reference evidence="3" key="1">
    <citation type="journal article" date="2019" name="Int. J. Syst. Evol. Microbiol.">
        <title>The Global Catalogue of Microorganisms (GCM) 10K type strain sequencing project: providing services to taxonomists for standard genome sequencing and annotation.</title>
        <authorList>
            <consortium name="The Broad Institute Genomics Platform"/>
            <consortium name="The Broad Institute Genome Sequencing Center for Infectious Disease"/>
            <person name="Wu L."/>
            <person name="Ma J."/>
        </authorList>
    </citation>
    <scope>NUCLEOTIDE SEQUENCE [LARGE SCALE GENOMIC DNA]</scope>
    <source>
        <strain evidence="3">NBRC 108894</strain>
    </source>
</reference>